<organism evidence="1 2">
    <name type="scientific">Fusarium torreyae</name>
    <dbReference type="NCBI Taxonomy" id="1237075"/>
    <lineage>
        <taxon>Eukaryota</taxon>
        <taxon>Fungi</taxon>
        <taxon>Dikarya</taxon>
        <taxon>Ascomycota</taxon>
        <taxon>Pezizomycotina</taxon>
        <taxon>Sordariomycetes</taxon>
        <taxon>Hypocreomycetidae</taxon>
        <taxon>Hypocreales</taxon>
        <taxon>Nectriaceae</taxon>
        <taxon>Fusarium</taxon>
    </lineage>
</organism>
<dbReference type="AlphaFoldDB" id="A0A9W8SAN0"/>
<protein>
    <submittedName>
        <fullName evidence="1">Uncharacterized protein</fullName>
    </submittedName>
</protein>
<sequence length="114" mass="12643">MDGPIALATEMQKVGLEGIRELACSTAPRVAREEMASPFVARFLYHAATECAWFIKEDREQVMTQALKEILDRLRNSLLKWSVSGHYLLLLVGEGVSGLLKQDGDGWSTIASTF</sequence>
<evidence type="ECO:0000313" key="1">
    <source>
        <dbReference type="EMBL" id="KAJ4267646.1"/>
    </source>
</evidence>
<dbReference type="EMBL" id="JAOQAZ010000004">
    <property type="protein sequence ID" value="KAJ4267646.1"/>
    <property type="molecule type" value="Genomic_DNA"/>
</dbReference>
<proteinExistence type="predicted"/>
<dbReference type="OrthoDB" id="3862662at2759"/>
<keyword evidence="2" id="KW-1185">Reference proteome</keyword>
<comment type="caution">
    <text evidence="1">The sequence shown here is derived from an EMBL/GenBank/DDBJ whole genome shotgun (WGS) entry which is preliminary data.</text>
</comment>
<gene>
    <name evidence="1" type="ORF">NW762_003758</name>
</gene>
<evidence type="ECO:0000313" key="2">
    <source>
        <dbReference type="Proteomes" id="UP001152049"/>
    </source>
</evidence>
<dbReference type="Proteomes" id="UP001152049">
    <property type="component" value="Unassembled WGS sequence"/>
</dbReference>
<accession>A0A9W8SAN0</accession>
<name>A0A9W8SAN0_9HYPO</name>
<reference evidence="1" key="1">
    <citation type="submission" date="2022-09" db="EMBL/GenBank/DDBJ databases">
        <title>Fusarium specimens isolated from Avocado Roots.</title>
        <authorList>
            <person name="Stajich J."/>
            <person name="Roper C."/>
            <person name="Heimlech-Rivalta G."/>
        </authorList>
    </citation>
    <scope>NUCLEOTIDE SEQUENCE</scope>
    <source>
        <strain evidence="1">CF00136</strain>
    </source>
</reference>